<dbReference type="InterPro" id="IPR024607">
    <property type="entry name" value="Sulfatase_CS"/>
</dbReference>
<feature type="domain" description="Choline sulfatase enzyme C-terminal" evidence="6">
    <location>
        <begin position="466"/>
        <end position="517"/>
    </location>
</feature>
<dbReference type="AlphaFoldDB" id="A0A1H1W4U7"/>
<gene>
    <name evidence="7" type="ORF">SAMN04488570_3028</name>
</gene>
<dbReference type="PANTHER" id="PTHR45953">
    <property type="entry name" value="IDURONATE 2-SULFATASE"/>
    <property type="match status" value="1"/>
</dbReference>
<dbReference type="NCBIfam" id="TIGR03417">
    <property type="entry name" value="chol_sulfatase"/>
    <property type="match status" value="1"/>
</dbReference>
<evidence type="ECO:0000256" key="1">
    <source>
        <dbReference type="ARBA" id="ARBA00008779"/>
    </source>
</evidence>
<evidence type="ECO:0000259" key="6">
    <source>
        <dbReference type="Pfam" id="PF12411"/>
    </source>
</evidence>
<dbReference type="GO" id="GO:0008484">
    <property type="term" value="F:sulfuric ester hydrolase activity"/>
    <property type="evidence" value="ECO:0007669"/>
    <property type="project" value="TreeGrafter"/>
</dbReference>
<sequence>MTVPPAAGPPADRPNVLVVMFDQVAPDALGCYGNAAARTPTIDRLAREGVVFDAAYSNSPLCTPARYCMMTGQLPSATRGYDNAAYLASTVPTFAHLARSAGYRTVLDGKMHFVGPDQLHGFEERRTTDIYPADFGWTPDWLQPDERIDWWMHNMDAVTQAGVAEVTNQLLFDDEVGHQGVRALQELARDDDERPWLLVVSFTHPHDPYVTRSRYWDRFEGVDIPMPRLQAGDVALDPHTARLRHISAMDEVEITERDVRRARRAYYGNVAYLDDWTARLLETMDGLQVRDDTVVVVLADHGDMLGERGLWYKMNFFEGSARVPLIIHSPQRFAADRVPAPVSLVDVLPTLTDLIGEGVPTIGDLMMPGRSLLDLTRAPHEEAGPPQDREVVGEYMGEGAVAPIVMIRRGTWKFVHSPVDPDQLYDLADDPDERVNLADDPAYASRVSQLRTEVAARWDLDAVHADVLADQARRRLVGHALRQGTVTPWEYDPPGDGRQLYMRNHLDLNEVERRARYPRPTEVPDRFLDPDAAPHTAPTS</sequence>
<evidence type="ECO:0000313" key="8">
    <source>
        <dbReference type="Proteomes" id="UP000198859"/>
    </source>
</evidence>
<keyword evidence="3" id="KW-0378">Hydrolase</keyword>
<dbReference type="EMBL" id="LT629757">
    <property type="protein sequence ID" value="SDS91691.1"/>
    <property type="molecule type" value="Genomic_DNA"/>
</dbReference>
<evidence type="ECO:0000256" key="2">
    <source>
        <dbReference type="ARBA" id="ARBA00022723"/>
    </source>
</evidence>
<accession>A0A1H1W4U7</accession>
<dbReference type="SUPFAM" id="SSF53649">
    <property type="entry name" value="Alkaline phosphatase-like"/>
    <property type="match status" value="1"/>
</dbReference>
<evidence type="ECO:0000259" key="5">
    <source>
        <dbReference type="Pfam" id="PF00884"/>
    </source>
</evidence>
<evidence type="ECO:0000256" key="4">
    <source>
        <dbReference type="SAM" id="MobiDB-lite"/>
    </source>
</evidence>
<dbReference type="Proteomes" id="UP000198859">
    <property type="component" value="Chromosome I"/>
</dbReference>
<protein>
    <submittedName>
        <fullName evidence="7">Choline-sulfatase</fullName>
    </submittedName>
</protein>
<comment type="similarity">
    <text evidence="1">Belongs to the sulfatase family.</text>
</comment>
<dbReference type="InterPro" id="IPR025863">
    <property type="entry name" value="Choline_sulf_C_dom"/>
</dbReference>
<feature type="region of interest" description="Disordered" evidence="4">
    <location>
        <begin position="514"/>
        <end position="540"/>
    </location>
</feature>
<organism evidence="7 8">
    <name type="scientific">Nocardioides scoriae</name>
    <dbReference type="NCBI Taxonomy" id="642780"/>
    <lineage>
        <taxon>Bacteria</taxon>
        <taxon>Bacillati</taxon>
        <taxon>Actinomycetota</taxon>
        <taxon>Actinomycetes</taxon>
        <taxon>Propionibacteriales</taxon>
        <taxon>Nocardioidaceae</taxon>
        <taxon>Nocardioides</taxon>
    </lineage>
</organism>
<dbReference type="STRING" id="642780.SAMN04488570_3028"/>
<keyword evidence="8" id="KW-1185">Reference proteome</keyword>
<feature type="domain" description="Sulfatase N-terminal" evidence="5">
    <location>
        <begin position="14"/>
        <end position="356"/>
    </location>
</feature>
<name>A0A1H1W4U7_9ACTN</name>
<evidence type="ECO:0000256" key="3">
    <source>
        <dbReference type="ARBA" id="ARBA00022801"/>
    </source>
</evidence>
<dbReference type="RefSeq" id="WP_197681009.1">
    <property type="nucleotide sequence ID" value="NZ_LT629757.1"/>
</dbReference>
<proteinExistence type="inferred from homology"/>
<dbReference type="Gene3D" id="3.40.720.10">
    <property type="entry name" value="Alkaline Phosphatase, subunit A"/>
    <property type="match status" value="1"/>
</dbReference>
<dbReference type="InterPro" id="IPR000917">
    <property type="entry name" value="Sulfatase_N"/>
</dbReference>
<dbReference type="FunFam" id="3.40.720.10:FF:000032">
    <property type="entry name" value="Choline sulfatase"/>
    <property type="match status" value="1"/>
</dbReference>
<dbReference type="GO" id="GO:0046872">
    <property type="term" value="F:metal ion binding"/>
    <property type="evidence" value="ECO:0007669"/>
    <property type="project" value="UniProtKB-KW"/>
</dbReference>
<dbReference type="CDD" id="cd16032">
    <property type="entry name" value="choline-sulfatase"/>
    <property type="match status" value="1"/>
</dbReference>
<evidence type="ECO:0000313" key="7">
    <source>
        <dbReference type="EMBL" id="SDS91691.1"/>
    </source>
</evidence>
<dbReference type="PROSITE" id="PS00523">
    <property type="entry name" value="SULFATASE_1"/>
    <property type="match status" value="1"/>
</dbReference>
<dbReference type="GO" id="GO:0005737">
    <property type="term" value="C:cytoplasm"/>
    <property type="evidence" value="ECO:0007669"/>
    <property type="project" value="TreeGrafter"/>
</dbReference>
<reference evidence="8" key="1">
    <citation type="submission" date="2016-10" db="EMBL/GenBank/DDBJ databases">
        <authorList>
            <person name="Varghese N."/>
            <person name="Submissions S."/>
        </authorList>
    </citation>
    <scope>NUCLEOTIDE SEQUENCE [LARGE SCALE GENOMIC DNA]</scope>
    <source>
        <strain evidence="8">DSM 22127</strain>
    </source>
</reference>
<dbReference type="InterPro" id="IPR017785">
    <property type="entry name" value="Choline-sulfatase"/>
</dbReference>
<dbReference type="InterPro" id="IPR017850">
    <property type="entry name" value="Alkaline_phosphatase_core_sf"/>
</dbReference>
<dbReference type="Pfam" id="PF00884">
    <property type="entry name" value="Sulfatase"/>
    <property type="match status" value="1"/>
</dbReference>
<dbReference type="Pfam" id="PF12411">
    <property type="entry name" value="Choline_sulf_C"/>
    <property type="match status" value="1"/>
</dbReference>
<dbReference type="PANTHER" id="PTHR45953:SF1">
    <property type="entry name" value="IDURONATE 2-SULFATASE"/>
    <property type="match status" value="1"/>
</dbReference>
<keyword evidence="2" id="KW-0479">Metal-binding</keyword>